<gene>
    <name evidence="1" type="ORF">Tco_1003995</name>
</gene>
<accession>A0ABQ5FCI8</accession>
<organism evidence="1 2">
    <name type="scientific">Tanacetum coccineum</name>
    <dbReference type="NCBI Taxonomy" id="301880"/>
    <lineage>
        <taxon>Eukaryota</taxon>
        <taxon>Viridiplantae</taxon>
        <taxon>Streptophyta</taxon>
        <taxon>Embryophyta</taxon>
        <taxon>Tracheophyta</taxon>
        <taxon>Spermatophyta</taxon>
        <taxon>Magnoliopsida</taxon>
        <taxon>eudicotyledons</taxon>
        <taxon>Gunneridae</taxon>
        <taxon>Pentapetalae</taxon>
        <taxon>asterids</taxon>
        <taxon>campanulids</taxon>
        <taxon>Asterales</taxon>
        <taxon>Asteraceae</taxon>
        <taxon>Asteroideae</taxon>
        <taxon>Anthemideae</taxon>
        <taxon>Anthemidinae</taxon>
        <taxon>Tanacetum</taxon>
    </lineage>
</organism>
<feature type="non-terminal residue" evidence="1">
    <location>
        <position position="1"/>
    </location>
</feature>
<proteinExistence type="predicted"/>
<protein>
    <submittedName>
        <fullName evidence="1">Polyubiquitin 11</fullName>
    </submittedName>
</protein>
<keyword evidence="2" id="KW-1185">Reference proteome</keyword>
<reference evidence="1" key="2">
    <citation type="submission" date="2022-01" db="EMBL/GenBank/DDBJ databases">
        <authorList>
            <person name="Yamashiro T."/>
            <person name="Shiraishi A."/>
            <person name="Satake H."/>
            <person name="Nakayama K."/>
        </authorList>
    </citation>
    <scope>NUCLEOTIDE SEQUENCE</scope>
</reference>
<evidence type="ECO:0000313" key="2">
    <source>
        <dbReference type="Proteomes" id="UP001151760"/>
    </source>
</evidence>
<comment type="caution">
    <text evidence="1">The sequence shown here is derived from an EMBL/GenBank/DDBJ whole genome shotgun (WGS) entry which is preliminary data.</text>
</comment>
<dbReference type="Gene3D" id="3.10.20.90">
    <property type="entry name" value="Phosphatidylinositol 3-kinase Catalytic Subunit, Chain A, domain 1"/>
    <property type="match status" value="1"/>
</dbReference>
<sequence>LGDSSNSRSAESTLKDRDLTSRAVLFVTCLTDSKTLEDHGDDTCIFTMFTSSKHIVTREHNVQHDPPKLVEVIKVTTGDFNHPVSFHEDDLPKGALQILIRIEFLSTMSFMCLRRDRIGILKVKIFLPRSCKSSSLLEFLFFLPTKAGICWTRASGQPHPCLLLRRQNGSILRRLNNSRMRGIFQIIYVIIASTGKLMHLRADRLCTINEVKVVIQDHEGIPAQLQTLFLPQ</sequence>
<evidence type="ECO:0000313" key="1">
    <source>
        <dbReference type="EMBL" id="GJT60462.1"/>
    </source>
</evidence>
<reference evidence="1" key="1">
    <citation type="journal article" date="2022" name="Int. J. Mol. Sci.">
        <title>Draft Genome of Tanacetum Coccineum: Genomic Comparison of Closely Related Tanacetum-Family Plants.</title>
        <authorList>
            <person name="Yamashiro T."/>
            <person name="Shiraishi A."/>
            <person name="Nakayama K."/>
            <person name="Satake H."/>
        </authorList>
    </citation>
    <scope>NUCLEOTIDE SEQUENCE</scope>
</reference>
<dbReference type="SUPFAM" id="SSF54236">
    <property type="entry name" value="Ubiquitin-like"/>
    <property type="match status" value="1"/>
</dbReference>
<dbReference type="EMBL" id="BQNB010017201">
    <property type="protein sequence ID" value="GJT60462.1"/>
    <property type="molecule type" value="Genomic_DNA"/>
</dbReference>
<dbReference type="InterPro" id="IPR029071">
    <property type="entry name" value="Ubiquitin-like_domsf"/>
</dbReference>
<name>A0ABQ5FCI8_9ASTR</name>
<dbReference type="Proteomes" id="UP001151760">
    <property type="component" value="Unassembled WGS sequence"/>
</dbReference>